<dbReference type="Proteomes" id="UP000233350">
    <property type="component" value="Unassembled WGS sequence"/>
</dbReference>
<proteinExistence type="inferred from homology"/>
<gene>
    <name evidence="3" type="primary">cmoA</name>
    <name evidence="6" type="ORF">BCM31_01540</name>
</gene>
<feature type="binding site" evidence="3 4">
    <location>
        <begin position="59"/>
        <end position="61"/>
    </location>
    <ligand>
        <name>S-adenosyl-L-methionine</name>
        <dbReference type="ChEBI" id="CHEBI:59789"/>
    </ligand>
</feature>
<dbReference type="GO" id="GO:0002098">
    <property type="term" value="P:tRNA wobble uridine modification"/>
    <property type="evidence" value="ECO:0007669"/>
    <property type="project" value="InterPro"/>
</dbReference>
<keyword evidence="1 3" id="KW-0808">Transferase</keyword>
<evidence type="ECO:0000256" key="1">
    <source>
        <dbReference type="ARBA" id="ARBA00022679"/>
    </source>
</evidence>
<comment type="function">
    <text evidence="3">Catalyzes the conversion of S-adenosyl-L-methionine (SAM) to carboxy-S-adenosyl-L-methionine (Cx-SAM).</text>
</comment>
<name>A0A2N3PKE7_9HELI</name>
<sequence length="235" mass="26827">MDKVFTQAPQKQFEFDANVAGVFDDMLCRSIPFYKEVLALSADFALEYAKKDSVILDLGTSTGAMLLEIASKAKIPLRLYGIDNSVSMLEFAQKKLDTYGIKANLICGDILQENFPKCDVIVANYTLQFIRPLERERLVQKIFNALNTGGVFICSEKVICENKTLDFKMIQYYLESKKKRGYSEFEISKKREALENVLIPYSENENKTMLKNAGFSHIQTLFCWVNFTTLIAIKE</sequence>
<dbReference type="AlphaFoldDB" id="A0A2N3PKE7"/>
<dbReference type="NCBIfam" id="TIGR00740">
    <property type="entry name" value="carboxy-S-adenosyl-L-methionine synthase CmoA"/>
    <property type="match status" value="1"/>
</dbReference>
<dbReference type="GO" id="GO:0016743">
    <property type="term" value="F:carboxyl- or carbamoyltransferase activity"/>
    <property type="evidence" value="ECO:0007669"/>
    <property type="project" value="UniProtKB-UniRule"/>
</dbReference>
<dbReference type="RefSeq" id="WP_006802425.1">
    <property type="nucleotide sequence ID" value="NZ_CABKOI010000020.1"/>
</dbReference>
<evidence type="ECO:0000313" key="7">
    <source>
        <dbReference type="Proteomes" id="UP000233350"/>
    </source>
</evidence>
<dbReference type="HAMAP" id="MF_01589">
    <property type="entry name" value="Cx_SAM_synthase"/>
    <property type="match status" value="1"/>
</dbReference>
<dbReference type="PIRSF" id="PIRSF006325">
    <property type="entry name" value="MeTrfase_bac"/>
    <property type="match status" value="1"/>
</dbReference>
<dbReference type="InterPro" id="IPR005271">
    <property type="entry name" value="CmoA"/>
</dbReference>
<feature type="binding site" evidence="3 4">
    <location>
        <begin position="83"/>
        <end position="84"/>
    </location>
    <ligand>
        <name>S-adenosyl-L-methionine</name>
        <dbReference type="ChEBI" id="CHEBI:59789"/>
    </ligand>
</feature>
<reference evidence="6 7" key="1">
    <citation type="submission" date="2016-07" db="EMBL/GenBank/DDBJ databases">
        <title>Detection of Helicobacter winghamensis from caecal content of red fox (Vulpes vulpes).</title>
        <authorList>
            <person name="Zanoni R.G."/>
            <person name="Florio D."/>
            <person name="Caffara M."/>
            <person name="Renzi M."/>
            <person name="Parisi A."/>
            <person name="Pasquali F."/>
            <person name="Manfreda G."/>
        </authorList>
    </citation>
    <scope>NUCLEOTIDE SEQUENCE [LARGE SCALE GENOMIC DNA]</scope>
    <source>
        <strain evidence="6 7">295_13</strain>
    </source>
</reference>
<organism evidence="6 7">
    <name type="scientific">Helicobacter winghamensis</name>
    <dbReference type="NCBI Taxonomy" id="157268"/>
    <lineage>
        <taxon>Bacteria</taxon>
        <taxon>Pseudomonadati</taxon>
        <taxon>Campylobacterota</taxon>
        <taxon>Epsilonproteobacteria</taxon>
        <taxon>Campylobacterales</taxon>
        <taxon>Helicobacteraceae</taxon>
        <taxon>Helicobacter</taxon>
    </lineage>
</organism>
<dbReference type="InterPro" id="IPR041698">
    <property type="entry name" value="Methyltransf_25"/>
</dbReference>
<dbReference type="GeneID" id="97289971"/>
<feature type="binding site" evidence="3 4">
    <location>
        <begin position="109"/>
        <end position="110"/>
    </location>
    <ligand>
        <name>S-adenosyl-L-methionine</name>
        <dbReference type="ChEBI" id="CHEBI:59789"/>
    </ligand>
</feature>
<comment type="catalytic activity">
    <reaction evidence="3">
        <text>prephenate + S-adenosyl-L-methionine = carboxy-S-adenosyl-L-methionine + 3-phenylpyruvate + H2O</text>
        <dbReference type="Rhea" id="RHEA:51692"/>
        <dbReference type="ChEBI" id="CHEBI:15377"/>
        <dbReference type="ChEBI" id="CHEBI:18005"/>
        <dbReference type="ChEBI" id="CHEBI:29934"/>
        <dbReference type="ChEBI" id="CHEBI:59789"/>
        <dbReference type="ChEBI" id="CHEBI:134278"/>
    </reaction>
</comment>
<comment type="caution">
    <text evidence="6">The sequence shown here is derived from an EMBL/GenBank/DDBJ whole genome shotgun (WGS) entry which is preliminary data.</text>
</comment>
<evidence type="ECO:0000256" key="3">
    <source>
        <dbReference type="HAMAP-Rule" id="MF_01589"/>
    </source>
</evidence>
<evidence type="ECO:0000256" key="4">
    <source>
        <dbReference type="PIRSR" id="PIRSR006325-1"/>
    </source>
</evidence>
<protein>
    <recommendedName>
        <fullName evidence="3">Carboxy-S-adenosyl-L-methionine synthase</fullName>
        <shortName evidence="3">Cx-SAM synthase</shortName>
        <ecNumber evidence="3">2.1.3.-</ecNumber>
    </recommendedName>
</protein>
<dbReference type="PANTHER" id="PTHR43861:SF2">
    <property type="entry name" value="CARBOXY-S-ADENOSYL-L-METHIONINE SYNTHASE"/>
    <property type="match status" value="1"/>
</dbReference>
<dbReference type="OrthoDB" id="5386938at2"/>
<keyword evidence="2 3" id="KW-0949">S-adenosyl-L-methionine</keyword>
<accession>A0A2N3PKE7</accession>
<dbReference type="SUPFAM" id="SSF53335">
    <property type="entry name" value="S-adenosyl-L-methionine-dependent methyltransferases"/>
    <property type="match status" value="1"/>
</dbReference>
<feature type="binding site" evidence="3 4">
    <location>
        <position position="34"/>
    </location>
    <ligand>
        <name>S-adenosyl-L-methionine</name>
        <dbReference type="ChEBI" id="CHEBI:59789"/>
    </ligand>
</feature>
<feature type="binding site" evidence="3">
    <location>
        <position position="191"/>
    </location>
    <ligand>
        <name>S-adenosyl-L-methionine</name>
        <dbReference type="ChEBI" id="CHEBI:59789"/>
    </ligand>
</feature>
<dbReference type="PANTHER" id="PTHR43861">
    <property type="entry name" value="TRANS-ACONITATE 2-METHYLTRANSFERASE-RELATED"/>
    <property type="match status" value="1"/>
</dbReference>
<dbReference type="Pfam" id="PF13649">
    <property type="entry name" value="Methyltransf_25"/>
    <property type="match status" value="1"/>
</dbReference>
<dbReference type="GO" id="GO:1904047">
    <property type="term" value="F:S-adenosyl-L-methionine binding"/>
    <property type="evidence" value="ECO:0007669"/>
    <property type="project" value="UniProtKB-UniRule"/>
</dbReference>
<dbReference type="Gene3D" id="3.40.50.150">
    <property type="entry name" value="Vaccinia Virus protein VP39"/>
    <property type="match status" value="1"/>
</dbReference>
<evidence type="ECO:0000313" key="6">
    <source>
        <dbReference type="EMBL" id="PKT81894.1"/>
    </source>
</evidence>
<dbReference type="InterPro" id="IPR029063">
    <property type="entry name" value="SAM-dependent_MTases_sf"/>
</dbReference>
<dbReference type="CDD" id="cd02440">
    <property type="entry name" value="AdoMet_MTases"/>
    <property type="match status" value="1"/>
</dbReference>
<dbReference type="EMBL" id="MBPK01000011">
    <property type="protein sequence ID" value="PKT81894.1"/>
    <property type="molecule type" value="Genomic_DNA"/>
</dbReference>
<dbReference type="STRING" id="556267.HWAG_00731"/>
<comment type="similarity">
    <text evidence="3">Belongs to the class I-like SAM-binding methyltransferase superfamily. Cx-SAM synthase family.</text>
</comment>
<dbReference type="EC" id="2.1.3.-" evidence="3"/>
<feature type="domain" description="Methyltransferase" evidence="5">
    <location>
        <begin position="55"/>
        <end position="150"/>
    </location>
</feature>
<evidence type="ECO:0000259" key="5">
    <source>
        <dbReference type="Pfam" id="PF13649"/>
    </source>
</evidence>
<feature type="binding site" evidence="3 4">
    <location>
        <position position="124"/>
    </location>
    <ligand>
        <name>S-adenosyl-L-methionine</name>
        <dbReference type="ChEBI" id="CHEBI:59789"/>
    </ligand>
</feature>
<evidence type="ECO:0000256" key="2">
    <source>
        <dbReference type="ARBA" id="ARBA00022691"/>
    </source>
</evidence>
<keyword evidence="7" id="KW-1185">Reference proteome</keyword>